<accession>A0AAV5ULA1</accession>
<protein>
    <submittedName>
        <fullName evidence="1">Uncharacterized protein</fullName>
    </submittedName>
</protein>
<keyword evidence="2" id="KW-1185">Reference proteome</keyword>
<evidence type="ECO:0000313" key="2">
    <source>
        <dbReference type="Proteomes" id="UP001432027"/>
    </source>
</evidence>
<dbReference type="EMBL" id="BTSX01000006">
    <property type="protein sequence ID" value="GMT07819.1"/>
    <property type="molecule type" value="Genomic_DNA"/>
</dbReference>
<proteinExistence type="predicted"/>
<reference evidence="1" key="1">
    <citation type="submission" date="2023-10" db="EMBL/GenBank/DDBJ databases">
        <title>Genome assembly of Pristionchus species.</title>
        <authorList>
            <person name="Yoshida K."/>
            <person name="Sommer R.J."/>
        </authorList>
    </citation>
    <scope>NUCLEOTIDE SEQUENCE</scope>
    <source>
        <strain evidence="1">RS0144</strain>
    </source>
</reference>
<dbReference type="Proteomes" id="UP001432027">
    <property type="component" value="Unassembled WGS sequence"/>
</dbReference>
<organism evidence="1 2">
    <name type="scientific">Pristionchus entomophagus</name>
    <dbReference type="NCBI Taxonomy" id="358040"/>
    <lineage>
        <taxon>Eukaryota</taxon>
        <taxon>Metazoa</taxon>
        <taxon>Ecdysozoa</taxon>
        <taxon>Nematoda</taxon>
        <taxon>Chromadorea</taxon>
        <taxon>Rhabditida</taxon>
        <taxon>Rhabditina</taxon>
        <taxon>Diplogasteromorpha</taxon>
        <taxon>Diplogasteroidea</taxon>
        <taxon>Neodiplogasteridae</taxon>
        <taxon>Pristionchus</taxon>
    </lineage>
</organism>
<comment type="caution">
    <text evidence="1">The sequence shown here is derived from an EMBL/GenBank/DDBJ whole genome shotgun (WGS) entry which is preliminary data.</text>
</comment>
<evidence type="ECO:0000313" key="1">
    <source>
        <dbReference type="EMBL" id="GMT07819.1"/>
    </source>
</evidence>
<name>A0AAV5ULA1_9BILA</name>
<dbReference type="AlphaFoldDB" id="A0AAV5ULA1"/>
<feature type="non-terminal residue" evidence="1">
    <location>
        <position position="150"/>
    </location>
</feature>
<sequence>MDHYEMYNISEENVEKYQVRRFPWQSLPKEKLKINNMYLRAALIARRQRESYKEIMNGADFIAYLGILEALSRAWCEPNKLRFTVIRVQGVILLNFTTKRSLDQITSGLEQEEIIRNNKYFTPQNSADLKVKHYHVTGSELWNGGEQVIK</sequence>
<gene>
    <name evidence="1" type="ORF">PENTCL1PPCAC_29993</name>
</gene>